<gene>
    <name evidence="4" type="ORF">SAMN04487895_102151</name>
</gene>
<dbReference type="Proteomes" id="UP000198809">
    <property type="component" value="Unassembled WGS sequence"/>
</dbReference>
<dbReference type="GO" id="GO:0008236">
    <property type="term" value="F:serine-type peptidase activity"/>
    <property type="evidence" value="ECO:0007669"/>
    <property type="project" value="InterPro"/>
</dbReference>
<evidence type="ECO:0000256" key="1">
    <source>
        <dbReference type="SAM" id="MobiDB-lite"/>
    </source>
</evidence>
<evidence type="ECO:0000313" key="4">
    <source>
        <dbReference type="EMBL" id="SEN66093.1"/>
    </source>
</evidence>
<feature type="region of interest" description="Disordered" evidence="1">
    <location>
        <begin position="81"/>
        <end position="104"/>
    </location>
</feature>
<dbReference type="STRING" id="1333845.SAMN04487895_102151"/>
<organism evidence="4 5">
    <name type="scientific">Paenibacillus sophorae</name>
    <dbReference type="NCBI Taxonomy" id="1333845"/>
    <lineage>
        <taxon>Bacteria</taxon>
        <taxon>Bacillati</taxon>
        <taxon>Bacillota</taxon>
        <taxon>Bacilli</taxon>
        <taxon>Bacillales</taxon>
        <taxon>Paenibacillaceae</taxon>
        <taxon>Paenibacillus</taxon>
    </lineage>
</organism>
<dbReference type="GO" id="GO:0006508">
    <property type="term" value="P:proteolysis"/>
    <property type="evidence" value="ECO:0007669"/>
    <property type="project" value="UniProtKB-KW"/>
</dbReference>
<dbReference type="Pfam" id="PF03572">
    <property type="entry name" value="Peptidase_S41"/>
    <property type="match status" value="1"/>
</dbReference>
<dbReference type="InterPro" id="IPR028204">
    <property type="entry name" value="Tricorn_C1"/>
</dbReference>
<proteinExistence type="predicted"/>
<dbReference type="PANTHER" id="PTHR32060:SF30">
    <property type="entry name" value="CARBOXY-TERMINAL PROCESSING PROTEASE CTPA"/>
    <property type="match status" value="1"/>
</dbReference>
<feature type="domain" description="Tail specific protease" evidence="2">
    <location>
        <begin position="252"/>
        <end position="457"/>
    </location>
</feature>
<feature type="region of interest" description="Disordered" evidence="1">
    <location>
        <begin position="210"/>
        <end position="229"/>
    </location>
</feature>
<dbReference type="Gene3D" id="3.90.226.10">
    <property type="entry name" value="2-enoyl-CoA Hydratase, Chain A, domain 1"/>
    <property type="match status" value="1"/>
</dbReference>
<dbReference type="SUPFAM" id="SSF52096">
    <property type="entry name" value="ClpP/crotonase"/>
    <property type="match status" value="1"/>
</dbReference>
<feature type="compositionally biased region" description="Low complexity" evidence="1">
    <location>
        <begin position="87"/>
        <end position="98"/>
    </location>
</feature>
<dbReference type="GO" id="GO:0007165">
    <property type="term" value="P:signal transduction"/>
    <property type="evidence" value="ECO:0007669"/>
    <property type="project" value="TreeGrafter"/>
</dbReference>
<evidence type="ECO:0000259" key="2">
    <source>
        <dbReference type="Pfam" id="PF03572"/>
    </source>
</evidence>
<sequence length="507" mass="56482">MPLCSFHPVRAYPDETDAGSGYDLERRDDLIMNRMYRKKSILAAALAFLLSAGLLAGCSGESSSPANANVASASPSQVPLDEKAVTAAANPEPPAGNEKSAPLTEKQKLQDFDYMYDVLKDNYPFFGVNKRLHGVDWLANREEYRHWIKDTATDEEFAEELEYILLKLNNGHTQMVGLQDYSYMKGIYETASYFRPWLEQMQKPAVLQRYGQENPRQQTHEGGTASEADSTNVLGKISRVNIRTQILEEGRTAYLGLPSFGMEYHDEPAIGEFLQKVKDYKTLIIDIRGNGGGSDAYWMDFVPMLISKPISSNNYLLYRGGDYAEPFLKSRGMTDFNPISLLKRQHLPNLPAEALTDFKNYQVETLKLSPTNSGGFTGKIYLLVDHVVYSSAEKFAAFAKSTGFATLVGERTGGDGLGMDPLVVALPNSGYVFRFSLQMGLNADGSCNDEVKTVPDYAADPVKTKYLMDDPTVKKVLELAGSYLLKADRCIVRGKPSKFHVQHFYRS</sequence>
<reference evidence="4 5" key="1">
    <citation type="submission" date="2016-10" db="EMBL/GenBank/DDBJ databases">
        <authorList>
            <person name="de Groot N.N."/>
        </authorList>
    </citation>
    <scope>NUCLEOTIDE SEQUENCE [LARGE SCALE GENOMIC DNA]</scope>
    <source>
        <strain evidence="4 5">CGMCC 1.10238</strain>
    </source>
</reference>
<dbReference type="Gene3D" id="3.30.750.44">
    <property type="match status" value="1"/>
</dbReference>
<protein>
    <submittedName>
        <fullName evidence="4">Tricorn protease C1 domain-containing protein</fullName>
    </submittedName>
</protein>
<evidence type="ECO:0000313" key="5">
    <source>
        <dbReference type="Proteomes" id="UP000198809"/>
    </source>
</evidence>
<dbReference type="Pfam" id="PF14684">
    <property type="entry name" value="Tricorn_C1"/>
    <property type="match status" value="1"/>
</dbReference>
<dbReference type="GO" id="GO:0030288">
    <property type="term" value="C:outer membrane-bounded periplasmic space"/>
    <property type="evidence" value="ECO:0007669"/>
    <property type="project" value="TreeGrafter"/>
</dbReference>
<keyword evidence="4" id="KW-0645">Protease</keyword>
<feature type="compositionally biased region" description="Polar residues" evidence="1">
    <location>
        <begin position="214"/>
        <end position="229"/>
    </location>
</feature>
<accession>A0A1H8IBD8</accession>
<dbReference type="CDD" id="cd07563">
    <property type="entry name" value="Peptidase_S41_IRBP"/>
    <property type="match status" value="1"/>
</dbReference>
<dbReference type="PANTHER" id="PTHR32060">
    <property type="entry name" value="TAIL-SPECIFIC PROTEASE"/>
    <property type="match status" value="1"/>
</dbReference>
<dbReference type="InterPro" id="IPR005151">
    <property type="entry name" value="Tail-specific_protease"/>
</dbReference>
<dbReference type="InterPro" id="IPR029045">
    <property type="entry name" value="ClpP/crotonase-like_dom_sf"/>
</dbReference>
<feature type="domain" description="Tricorn protease C1" evidence="3">
    <location>
        <begin position="106"/>
        <end position="163"/>
    </location>
</feature>
<dbReference type="AlphaFoldDB" id="A0A1H8IBD8"/>
<name>A0A1H8IBD8_9BACL</name>
<dbReference type="EMBL" id="FODH01000002">
    <property type="protein sequence ID" value="SEN66093.1"/>
    <property type="molecule type" value="Genomic_DNA"/>
</dbReference>
<evidence type="ECO:0000259" key="3">
    <source>
        <dbReference type="Pfam" id="PF14684"/>
    </source>
</evidence>
<keyword evidence="4" id="KW-0378">Hydrolase</keyword>
<dbReference type="GO" id="GO:0004175">
    <property type="term" value="F:endopeptidase activity"/>
    <property type="evidence" value="ECO:0007669"/>
    <property type="project" value="TreeGrafter"/>
</dbReference>